<evidence type="ECO:0000313" key="11">
    <source>
        <dbReference type="EMBL" id="SFK67125.1"/>
    </source>
</evidence>
<proteinExistence type="inferred from homology"/>
<dbReference type="AlphaFoldDB" id="A0A1I4BEB2"/>
<evidence type="ECO:0000256" key="2">
    <source>
        <dbReference type="ARBA" id="ARBA00007957"/>
    </source>
</evidence>
<keyword evidence="4" id="KW-0963">Cytoplasm</keyword>
<gene>
    <name evidence="11" type="ORF">SAMN05444581_11490</name>
</gene>
<dbReference type="Proteomes" id="UP000198755">
    <property type="component" value="Unassembled WGS sequence"/>
</dbReference>
<evidence type="ECO:0000313" key="12">
    <source>
        <dbReference type="Proteomes" id="UP000198755"/>
    </source>
</evidence>
<comment type="similarity">
    <text evidence="2">Belongs to the Fur family.</text>
</comment>
<dbReference type="InterPro" id="IPR036388">
    <property type="entry name" value="WH-like_DNA-bd_sf"/>
</dbReference>
<dbReference type="GO" id="GO:0005737">
    <property type="term" value="C:cytoplasm"/>
    <property type="evidence" value="ECO:0007669"/>
    <property type="project" value="UniProtKB-SubCell"/>
</dbReference>
<dbReference type="SUPFAM" id="SSF46785">
    <property type="entry name" value="Winged helix' DNA-binding domain"/>
    <property type="match status" value="1"/>
</dbReference>
<dbReference type="STRING" id="1612308.SAMN05444581_11490"/>
<organism evidence="11 12">
    <name type="scientific">Methylocapsa palsarum</name>
    <dbReference type="NCBI Taxonomy" id="1612308"/>
    <lineage>
        <taxon>Bacteria</taxon>
        <taxon>Pseudomonadati</taxon>
        <taxon>Pseudomonadota</taxon>
        <taxon>Alphaproteobacteria</taxon>
        <taxon>Hyphomicrobiales</taxon>
        <taxon>Beijerinckiaceae</taxon>
        <taxon>Methylocapsa</taxon>
    </lineage>
</organism>
<evidence type="ECO:0000256" key="4">
    <source>
        <dbReference type="ARBA" id="ARBA00022490"/>
    </source>
</evidence>
<keyword evidence="6" id="KW-0479">Metal-binding</keyword>
<protein>
    <recommendedName>
        <fullName evidence="3">Ferric uptake regulation protein</fullName>
    </recommendedName>
</protein>
<keyword evidence="7" id="KW-0862">Zinc</keyword>
<evidence type="ECO:0000256" key="3">
    <source>
        <dbReference type="ARBA" id="ARBA00020910"/>
    </source>
</evidence>
<comment type="subcellular location">
    <subcellularLocation>
        <location evidence="1">Cytoplasm</location>
    </subcellularLocation>
</comment>
<dbReference type="CDD" id="cd07153">
    <property type="entry name" value="Fur_like"/>
    <property type="match status" value="1"/>
</dbReference>
<keyword evidence="12" id="KW-1185">Reference proteome</keyword>
<name>A0A1I4BEB2_9HYPH</name>
<dbReference type="PANTHER" id="PTHR33202:SF7">
    <property type="entry name" value="FERRIC UPTAKE REGULATION PROTEIN"/>
    <property type="match status" value="1"/>
</dbReference>
<evidence type="ECO:0000256" key="9">
    <source>
        <dbReference type="ARBA" id="ARBA00023125"/>
    </source>
</evidence>
<dbReference type="Pfam" id="PF01475">
    <property type="entry name" value="FUR"/>
    <property type="match status" value="1"/>
</dbReference>
<accession>A0A1I4BEB2</accession>
<dbReference type="GO" id="GO:1900376">
    <property type="term" value="P:regulation of secondary metabolite biosynthetic process"/>
    <property type="evidence" value="ECO:0007669"/>
    <property type="project" value="TreeGrafter"/>
</dbReference>
<evidence type="ECO:0000256" key="10">
    <source>
        <dbReference type="ARBA" id="ARBA00023163"/>
    </source>
</evidence>
<dbReference type="GO" id="GO:0045892">
    <property type="term" value="P:negative regulation of DNA-templated transcription"/>
    <property type="evidence" value="ECO:0007669"/>
    <property type="project" value="TreeGrafter"/>
</dbReference>
<sequence length="174" mass="19299">MLHWTLLCIDETGYELNLVLRDAVIVMSEPFSGNAPTPAPNSRHHRWLLEKYGLRATRQRLGLAKLLFSKGDRHVTADALAAEAGSVRIAASLATVYNVLNLFAEVGLVRGLAIDGSKTVFDTNTTDHGHFFFEETGEITDITGETHFSEGIQPPDGYEIVKVDVVVRLRRKRP</sequence>
<dbReference type="FunFam" id="1.10.10.10:FF:000007">
    <property type="entry name" value="Ferric uptake regulation protein"/>
    <property type="match status" value="1"/>
</dbReference>
<keyword evidence="9" id="KW-0238">DNA-binding</keyword>
<dbReference type="PANTHER" id="PTHR33202">
    <property type="entry name" value="ZINC UPTAKE REGULATION PROTEIN"/>
    <property type="match status" value="1"/>
</dbReference>
<dbReference type="EMBL" id="FOSN01000014">
    <property type="protein sequence ID" value="SFK67125.1"/>
    <property type="molecule type" value="Genomic_DNA"/>
</dbReference>
<keyword evidence="8" id="KW-0805">Transcription regulation</keyword>
<reference evidence="11 12" key="1">
    <citation type="submission" date="2016-10" db="EMBL/GenBank/DDBJ databases">
        <authorList>
            <person name="de Groot N.N."/>
        </authorList>
    </citation>
    <scope>NUCLEOTIDE SEQUENCE [LARGE SCALE GENOMIC DNA]</scope>
    <source>
        <strain evidence="11 12">NE2</strain>
    </source>
</reference>
<evidence type="ECO:0000256" key="7">
    <source>
        <dbReference type="ARBA" id="ARBA00022833"/>
    </source>
</evidence>
<dbReference type="GO" id="GO:0003700">
    <property type="term" value="F:DNA-binding transcription factor activity"/>
    <property type="evidence" value="ECO:0007669"/>
    <property type="project" value="InterPro"/>
</dbReference>
<keyword evidence="10" id="KW-0804">Transcription</keyword>
<evidence type="ECO:0000256" key="6">
    <source>
        <dbReference type="ARBA" id="ARBA00022723"/>
    </source>
</evidence>
<evidence type="ECO:0000256" key="1">
    <source>
        <dbReference type="ARBA" id="ARBA00004496"/>
    </source>
</evidence>
<dbReference type="GO" id="GO:0008270">
    <property type="term" value="F:zinc ion binding"/>
    <property type="evidence" value="ECO:0007669"/>
    <property type="project" value="TreeGrafter"/>
</dbReference>
<dbReference type="Gene3D" id="1.10.10.10">
    <property type="entry name" value="Winged helix-like DNA-binding domain superfamily/Winged helix DNA-binding domain"/>
    <property type="match status" value="1"/>
</dbReference>
<keyword evidence="5" id="KW-0678">Repressor</keyword>
<dbReference type="GO" id="GO:0000976">
    <property type="term" value="F:transcription cis-regulatory region binding"/>
    <property type="evidence" value="ECO:0007669"/>
    <property type="project" value="TreeGrafter"/>
</dbReference>
<dbReference type="InterPro" id="IPR002481">
    <property type="entry name" value="FUR"/>
</dbReference>
<evidence type="ECO:0000256" key="5">
    <source>
        <dbReference type="ARBA" id="ARBA00022491"/>
    </source>
</evidence>
<dbReference type="NCBIfam" id="NF045678">
    <property type="entry name" value="TransRegIrrA"/>
    <property type="match status" value="1"/>
</dbReference>
<dbReference type="InterPro" id="IPR036390">
    <property type="entry name" value="WH_DNA-bd_sf"/>
</dbReference>
<evidence type="ECO:0000256" key="8">
    <source>
        <dbReference type="ARBA" id="ARBA00023015"/>
    </source>
</evidence>